<reference evidence="2 3" key="1">
    <citation type="submission" date="2019-12" db="EMBL/GenBank/DDBJ databases">
        <title>Genomic-based taxomic classification of the family Erythrobacteraceae.</title>
        <authorList>
            <person name="Xu L."/>
        </authorList>
    </citation>
    <scope>NUCLEOTIDE SEQUENCE [LARGE SCALE GENOMIC DNA]</scope>
    <source>
        <strain evidence="2 3">JCM 10282</strain>
    </source>
</reference>
<dbReference type="RefSeq" id="WP_160761033.1">
    <property type="nucleotide sequence ID" value="NZ_BAAADZ010000010.1"/>
</dbReference>
<dbReference type="AlphaFoldDB" id="A0A6I4UMF4"/>
<evidence type="ECO:0000313" key="4">
    <source>
        <dbReference type="Proteomes" id="UP000548685"/>
    </source>
</evidence>
<gene>
    <name evidence="1" type="ORF">FHS52_001937</name>
    <name evidence="2" type="ORF">GRI59_10035</name>
</gene>
<keyword evidence="4" id="KW-1185">Reference proteome</keyword>
<comment type="caution">
    <text evidence="2">The sequence shown here is derived from an EMBL/GenBank/DDBJ whole genome shotgun (WGS) entry which is preliminary data.</text>
</comment>
<dbReference type="EMBL" id="JACICE010000002">
    <property type="protein sequence ID" value="MBB3775968.1"/>
    <property type="molecule type" value="Genomic_DNA"/>
</dbReference>
<dbReference type="OrthoDB" id="7390251at2"/>
<proteinExistence type="predicted"/>
<sequence>MDLAADADVEAILTDEFARESRALAAVVPVLRHLLSSDAEALVSEAILARVRGMIFDLAAQLLAALAGRDPVTRAHASADPAALDRLAAVLMADEVLLAFCHALAAEGLIAERLHQRHAIDPVLSPLLQELIASEDPAIASLAMSTLAAQSRFVQGQRRMELPLGELPAELFHRLIGRAQTEAQDAAALGRLQAGYDEATGRLGLLARLVAAMRRGAMAALALDHAGLALFASALSITTRQLRGDAVLACHEGQGLRLALMLRAGELSPTAIERQLLLVEPSGRLPRGFGGVSAERAAALLGGGGL</sequence>
<accession>A0A6I4UMF4</accession>
<organism evidence="2 3">
    <name type="scientific">Erythrobacter ramosus</name>
    <dbReference type="NCBI Taxonomy" id="35811"/>
    <lineage>
        <taxon>Bacteria</taxon>
        <taxon>Pseudomonadati</taxon>
        <taxon>Pseudomonadota</taxon>
        <taxon>Alphaproteobacteria</taxon>
        <taxon>Sphingomonadales</taxon>
        <taxon>Erythrobacteraceae</taxon>
        <taxon>Erythrobacter/Porphyrobacter group</taxon>
        <taxon>Erythrobacter</taxon>
    </lineage>
</organism>
<dbReference type="EMBL" id="WTYB01000002">
    <property type="protein sequence ID" value="MXP38944.1"/>
    <property type="molecule type" value="Genomic_DNA"/>
</dbReference>
<evidence type="ECO:0000313" key="3">
    <source>
        <dbReference type="Proteomes" id="UP000430021"/>
    </source>
</evidence>
<reference evidence="1 4" key="2">
    <citation type="submission" date="2020-08" db="EMBL/GenBank/DDBJ databases">
        <title>Genomic Encyclopedia of Type Strains, Phase IV (KMG-IV): sequencing the most valuable type-strain genomes for metagenomic binning, comparative biology and taxonomic classification.</title>
        <authorList>
            <person name="Goeker M."/>
        </authorList>
    </citation>
    <scope>NUCLEOTIDE SEQUENCE [LARGE SCALE GENOMIC DNA]</scope>
    <source>
        <strain evidence="1 4">DSM 8510</strain>
    </source>
</reference>
<evidence type="ECO:0000313" key="2">
    <source>
        <dbReference type="EMBL" id="MXP38944.1"/>
    </source>
</evidence>
<evidence type="ECO:0000313" key="1">
    <source>
        <dbReference type="EMBL" id="MBB3775968.1"/>
    </source>
</evidence>
<dbReference type="Proteomes" id="UP000430021">
    <property type="component" value="Unassembled WGS sequence"/>
</dbReference>
<name>A0A6I4UMF4_9SPHN</name>
<protein>
    <submittedName>
        <fullName evidence="2">Uncharacterized protein</fullName>
    </submittedName>
</protein>
<dbReference type="Proteomes" id="UP000548685">
    <property type="component" value="Unassembled WGS sequence"/>
</dbReference>